<dbReference type="Pfam" id="PF12833">
    <property type="entry name" value="HTH_18"/>
    <property type="match status" value="1"/>
</dbReference>
<dbReference type="GO" id="GO:0003700">
    <property type="term" value="F:DNA-binding transcription factor activity"/>
    <property type="evidence" value="ECO:0007669"/>
    <property type="project" value="InterPro"/>
</dbReference>
<evidence type="ECO:0000256" key="1">
    <source>
        <dbReference type="ARBA" id="ARBA00023015"/>
    </source>
</evidence>
<accession>A6GDR8</accession>
<keyword evidence="6" id="KW-1185">Reference proteome</keyword>
<dbReference type="PROSITE" id="PS00041">
    <property type="entry name" value="HTH_ARAC_FAMILY_1"/>
    <property type="match status" value="1"/>
</dbReference>
<evidence type="ECO:0000259" key="4">
    <source>
        <dbReference type="PROSITE" id="PS01124"/>
    </source>
</evidence>
<keyword evidence="2" id="KW-0238">DNA-binding</keyword>
<dbReference type="OrthoDB" id="112032at2"/>
<dbReference type="InterPro" id="IPR009057">
    <property type="entry name" value="Homeodomain-like_sf"/>
</dbReference>
<dbReference type="RefSeq" id="WP_006974858.1">
    <property type="nucleotide sequence ID" value="NZ_ABCS01000076.1"/>
</dbReference>
<reference evidence="5 6" key="1">
    <citation type="submission" date="2007-06" db="EMBL/GenBank/DDBJ databases">
        <authorList>
            <person name="Shimkets L."/>
            <person name="Ferriera S."/>
            <person name="Johnson J."/>
            <person name="Kravitz S."/>
            <person name="Beeson K."/>
            <person name="Sutton G."/>
            <person name="Rogers Y.-H."/>
            <person name="Friedman R."/>
            <person name="Frazier M."/>
            <person name="Venter J.C."/>
        </authorList>
    </citation>
    <scope>NUCLEOTIDE SEQUENCE [LARGE SCALE GENOMIC DNA]</scope>
    <source>
        <strain evidence="5 6">SIR-1</strain>
    </source>
</reference>
<gene>
    <name evidence="5" type="ORF">PPSIR1_19829</name>
</gene>
<protein>
    <submittedName>
        <fullName evidence="5">Putative transcriptional regulator</fullName>
    </submittedName>
</protein>
<keyword evidence="1" id="KW-0805">Transcription regulation</keyword>
<evidence type="ECO:0000313" key="5">
    <source>
        <dbReference type="EMBL" id="EDM75957.1"/>
    </source>
</evidence>
<dbReference type="InterPro" id="IPR018060">
    <property type="entry name" value="HTH_AraC"/>
</dbReference>
<keyword evidence="3" id="KW-0804">Transcription</keyword>
<dbReference type="PANTHER" id="PTHR46796:SF2">
    <property type="entry name" value="TRANSCRIPTIONAL REGULATORY PROTEIN"/>
    <property type="match status" value="1"/>
</dbReference>
<dbReference type="AlphaFoldDB" id="A6GDR8"/>
<dbReference type="STRING" id="391625.PPSIR1_19829"/>
<evidence type="ECO:0000256" key="3">
    <source>
        <dbReference type="ARBA" id="ARBA00023163"/>
    </source>
</evidence>
<dbReference type="SMART" id="SM00342">
    <property type="entry name" value="HTH_ARAC"/>
    <property type="match status" value="1"/>
</dbReference>
<feature type="domain" description="HTH araC/xylS-type" evidence="4">
    <location>
        <begin position="39"/>
        <end position="137"/>
    </location>
</feature>
<organism evidence="5 6">
    <name type="scientific">Plesiocystis pacifica SIR-1</name>
    <dbReference type="NCBI Taxonomy" id="391625"/>
    <lineage>
        <taxon>Bacteria</taxon>
        <taxon>Pseudomonadati</taxon>
        <taxon>Myxococcota</taxon>
        <taxon>Polyangia</taxon>
        <taxon>Nannocystales</taxon>
        <taxon>Nannocystaceae</taxon>
        <taxon>Plesiocystis</taxon>
    </lineage>
</organism>
<dbReference type="PANTHER" id="PTHR46796">
    <property type="entry name" value="HTH-TYPE TRANSCRIPTIONAL ACTIVATOR RHAS-RELATED"/>
    <property type="match status" value="1"/>
</dbReference>
<proteinExistence type="predicted"/>
<evidence type="ECO:0000313" key="6">
    <source>
        <dbReference type="Proteomes" id="UP000005801"/>
    </source>
</evidence>
<dbReference type="PROSITE" id="PS01124">
    <property type="entry name" value="HTH_ARAC_FAMILY_2"/>
    <property type="match status" value="1"/>
</dbReference>
<dbReference type="Proteomes" id="UP000005801">
    <property type="component" value="Unassembled WGS sequence"/>
</dbReference>
<evidence type="ECO:0000256" key="2">
    <source>
        <dbReference type="ARBA" id="ARBA00023125"/>
    </source>
</evidence>
<comment type="caution">
    <text evidence="5">The sequence shown here is derived from an EMBL/GenBank/DDBJ whole genome shotgun (WGS) entry which is preliminary data.</text>
</comment>
<sequence length="174" mass="19390">MKSKQVAQATVDWPTLFASLSAASAEQARVVADTRARLERARSLMHGRYAEPLDLERLARAAHFSRHHFVRSFRREFELTPHQYLTQRRVAAAKELLEGTELSVTEVCLAVGFSSLGSFSTLFRRHVGHAPAHYRRLVVPSAGVPGPALFVPGCFMARHRPLSNFREASPQGLS</sequence>
<dbReference type="SUPFAM" id="SSF46689">
    <property type="entry name" value="Homeodomain-like"/>
    <property type="match status" value="2"/>
</dbReference>
<dbReference type="InterPro" id="IPR018062">
    <property type="entry name" value="HTH_AraC-typ_CS"/>
</dbReference>
<dbReference type="eggNOG" id="COG2207">
    <property type="taxonomic scope" value="Bacteria"/>
</dbReference>
<dbReference type="PRINTS" id="PR00032">
    <property type="entry name" value="HTHARAC"/>
</dbReference>
<dbReference type="GO" id="GO:0043565">
    <property type="term" value="F:sequence-specific DNA binding"/>
    <property type="evidence" value="ECO:0007669"/>
    <property type="project" value="InterPro"/>
</dbReference>
<dbReference type="InterPro" id="IPR050204">
    <property type="entry name" value="AraC_XylS_family_regulators"/>
</dbReference>
<dbReference type="EMBL" id="ABCS01000076">
    <property type="protein sequence ID" value="EDM75957.1"/>
    <property type="molecule type" value="Genomic_DNA"/>
</dbReference>
<dbReference type="Gene3D" id="1.10.10.60">
    <property type="entry name" value="Homeodomain-like"/>
    <property type="match status" value="2"/>
</dbReference>
<name>A6GDR8_9BACT</name>
<dbReference type="InterPro" id="IPR020449">
    <property type="entry name" value="Tscrpt_reg_AraC-type_HTH"/>
</dbReference>